<feature type="compositionally biased region" description="Low complexity" evidence="1">
    <location>
        <begin position="33"/>
        <end position="72"/>
    </location>
</feature>
<evidence type="ECO:0000256" key="2">
    <source>
        <dbReference type="SAM" id="SignalP"/>
    </source>
</evidence>
<evidence type="ECO:0000313" key="4">
    <source>
        <dbReference type="Proteomes" id="UP001576780"/>
    </source>
</evidence>
<comment type="caution">
    <text evidence="3">The sequence shown here is derived from an EMBL/GenBank/DDBJ whole genome shotgun (WGS) entry which is preliminary data.</text>
</comment>
<dbReference type="RefSeq" id="WP_413279981.1">
    <property type="nucleotide sequence ID" value="NZ_JBHFNT010000217.1"/>
</dbReference>
<gene>
    <name evidence="3" type="ORF">ACE1CA_24180</name>
</gene>
<dbReference type="PROSITE" id="PS51257">
    <property type="entry name" value="PROKAR_LIPOPROTEIN"/>
    <property type="match status" value="1"/>
</dbReference>
<keyword evidence="4" id="KW-1185">Reference proteome</keyword>
<evidence type="ECO:0000313" key="3">
    <source>
        <dbReference type="EMBL" id="MFB2837640.1"/>
    </source>
</evidence>
<evidence type="ECO:0000256" key="1">
    <source>
        <dbReference type="SAM" id="MobiDB-lite"/>
    </source>
</evidence>
<dbReference type="EMBL" id="JBHFNT010000217">
    <property type="protein sequence ID" value="MFB2837640.1"/>
    <property type="molecule type" value="Genomic_DNA"/>
</dbReference>
<proteinExistence type="predicted"/>
<feature type="chain" id="PRO_5045179207" evidence="2">
    <location>
        <begin position="26"/>
        <end position="72"/>
    </location>
</feature>
<feature type="signal peptide" evidence="2">
    <location>
        <begin position="1"/>
        <end position="25"/>
    </location>
</feature>
<sequence length="72" mass="6807">MNKKFLTVILGLGLAFTLAACGEQAQESPASPPAGGTSPAASPSPAETSPAASPSPAGTSPAATPTTSPTSP</sequence>
<feature type="region of interest" description="Disordered" evidence="1">
    <location>
        <begin position="23"/>
        <end position="72"/>
    </location>
</feature>
<accession>A0ABV4WRC2</accession>
<name>A0ABV4WRC2_9CYAN</name>
<protein>
    <submittedName>
        <fullName evidence="3">Uncharacterized protein</fullName>
    </submittedName>
</protein>
<reference evidence="3 4" key="1">
    <citation type="submission" date="2024-09" db="EMBL/GenBank/DDBJ databases">
        <title>Floridaenema gen nov. (Aerosakkonemataceae, Aerosakkonematales ord. nov., Cyanobacteria) from benthic tropical and subtropical fresh waters, with the description of four new species.</title>
        <authorList>
            <person name="Moretto J.A."/>
            <person name="Berthold D.E."/>
            <person name="Lefler F.W."/>
            <person name="Huang I.-S."/>
            <person name="Laughinghouse H. IV."/>
        </authorList>
    </citation>
    <scope>NUCLEOTIDE SEQUENCE [LARGE SCALE GENOMIC DNA]</scope>
    <source>
        <strain evidence="3 4">BLCC-F167</strain>
    </source>
</reference>
<dbReference type="Proteomes" id="UP001576780">
    <property type="component" value="Unassembled WGS sequence"/>
</dbReference>
<organism evidence="3 4">
    <name type="scientific">Floridaenema evergladense BLCC-F167</name>
    <dbReference type="NCBI Taxonomy" id="3153639"/>
    <lineage>
        <taxon>Bacteria</taxon>
        <taxon>Bacillati</taxon>
        <taxon>Cyanobacteriota</taxon>
        <taxon>Cyanophyceae</taxon>
        <taxon>Oscillatoriophycideae</taxon>
        <taxon>Aerosakkonematales</taxon>
        <taxon>Aerosakkonemataceae</taxon>
        <taxon>Floridanema</taxon>
        <taxon>Floridanema evergladense</taxon>
    </lineage>
</organism>
<keyword evidence="2" id="KW-0732">Signal</keyword>